<dbReference type="SMART" id="SM00028">
    <property type="entry name" value="TPR"/>
    <property type="match status" value="10"/>
</dbReference>
<gene>
    <name evidence="5" type="ORF">PhCBS80983_g03396</name>
</gene>
<proteinExistence type="predicted"/>
<keyword evidence="2 3" id="KW-0802">TPR repeat</keyword>
<feature type="region of interest" description="Disordered" evidence="4">
    <location>
        <begin position="1021"/>
        <end position="1175"/>
    </location>
</feature>
<protein>
    <recommendedName>
        <fullName evidence="7">RNA polymerase-associated protein CTR9</fullName>
    </recommendedName>
</protein>
<feature type="repeat" description="TPR" evidence="3">
    <location>
        <begin position="171"/>
        <end position="204"/>
    </location>
</feature>
<evidence type="ECO:0000256" key="2">
    <source>
        <dbReference type="ARBA" id="ARBA00022803"/>
    </source>
</evidence>
<dbReference type="PANTHER" id="PTHR14027:SF2">
    <property type="entry name" value="RNA POLYMERASE-ASSOCIATED PROTEIN CTR9 HOMOLOG"/>
    <property type="match status" value="1"/>
</dbReference>
<dbReference type="Pfam" id="PF13176">
    <property type="entry name" value="TPR_7"/>
    <property type="match status" value="1"/>
</dbReference>
<dbReference type="GO" id="GO:0006368">
    <property type="term" value="P:transcription elongation by RNA polymerase II"/>
    <property type="evidence" value="ECO:0007669"/>
    <property type="project" value="TreeGrafter"/>
</dbReference>
<dbReference type="EMBL" id="QEAQ01000042">
    <property type="protein sequence ID" value="TPX58078.1"/>
    <property type="molecule type" value="Genomic_DNA"/>
</dbReference>
<dbReference type="GO" id="GO:0016593">
    <property type="term" value="C:Cdc73/Paf1 complex"/>
    <property type="evidence" value="ECO:0007669"/>
    <property type="project" value="TreeGrafter"/>
</dbReference>
<dbReference type="GO" id="GO:0006355">
    <property type="term" value="P:regulation of DNA-templated transcription"/>
    <property type="evidence" value="ECO:0007669"/>
    <property type="project" value="InterPro"/>
</dbReference>
<dbReference type="SUPFAM" id="SSF81901">
    <property type="entry name" value="HCP-like"/>
    <property type="match status" value="1"/>
</dbReference>
<evidence type="ECO:0000313" key="5">
    <source>
        <dbReference type="EMBL" id="TPX58078.1"/>
    </source>
</evidence>
<dbReference type="PANTHER" id="PTHR14027">
    <property type="entry name" value="RNA POLYMERASE-ASSOCIATED PROTEIN CTR9"/>
    <property type="match status" value="1"/>
</dbReference>
<evidence type="ECO:0008006" key="7">
    <source>
        <dbReference type="Google" id="ProtNLM"/>
    </source>
</evidence>
<evidence type="ECO:0000313" key="6">
    <source>
        <dbReference type="Proteomes" id="UP000318582"/>
    </source>
</evidence>
<dbReference type="Proteomes" id="UP000318582">
    <property type="component" value="Unassembled WGS sequence"/>
</dbReference>
<dbReference type="InterPro" id="IPR031101">
    <property type="entry name" value="Ctr9"/>
</dbReference>
<dbReference type="STRING" id="109895.A0A507E4M9"/>
<feature type="compositionally biased region" description="Basic and acidic residues" evidence="4">
    <location>
        <begin position="1033"/>
        <end position="1044"/>
    </location>
</feature>
<dbReference type="PROSITE" id="PS50293">
    <property type="entry name" value="TPR_REGION"/>
    <property type="match status" value="1"/>
</dbReference>
<dbReference type="Pfam" id="PF13432">
    <property type="entry name" value="TPR_16"/>
    <property type="match status" value="1"/>
</dbReference>
<comment type="caution">
    <text evidence="5">The sequence shown here is derived from an EMBL/GenBank/DDBJ whole genome shotgun (WGS) entry which is preliminary data.</text>
</comment>
<dbReference type="Gene3D" id="1.25.40.10">
    <property type="entry name" value="Tetratricopeptide repeat domain"/>
    <property type="match status" value="4"/>
</dbReference>
<feature type="region of interest" description="Disordered" evidence="4">
    <location>
        <begin position="970"/>
        <end position="1005"/>
    </location>
</feature>
<evidence type="ECO:0000256" key="3">
    <source>
        <dbReference type="PROSITE-ProRule" id="PRU00339"/>
    </source>
</evidence>
<feature type="compositionally biased region" description="Polar residues" evidence="4">
    <location>
        <begin position="1123"/>
        <end position="1135"/>
    </location>
</feature>
<evidence type="ECO:0000256" key="1">
    <source>
        <dbReference type="ARBA" id="ARBA00022737"/>
    </source>
</evidence>
<feature type="compositionally biased region" description="Basic residues" evidence="4">
    <location>
        <begin position="1071"/>
        <end position="1081"/>
    </location>
</feature>
<dbReference type="AlphaFoldDB" id="A0A507E4M9"/>
<dbReference type="GO" id="GO:0000993">
    <property type="term" value="F:RNA polymerase II complex binding"/>
    <property type="evidence" value="ECO:0007669"/>
    <property type="project" value="TreeGrafter"/>
</dbReference>
<dbReference type="SUPFAM" id="SSF48452">
    <property type="entry name" value="TPR-like"/>
    <property type="match status" value="1"/>
</dbReference>
<feature type="compositionally biased region" description="Acidic residues" evidence="4">
    <location>
        <begin position="1163"/>
        <end position="1175"/>
    </location>
</feature>
<feature type="compositionally biased region" description="Acidic residues" evidence="4">
    <location>
        <begin position="1110"/>
        <end position="1119"/>
    </location>
</feature>
<accession>A0A507E4M9</accession>
<feature type="repeat" description="TPR" evidence="3">
    <location>
        <begin position="659"/>
        <end position="692"/>
    </location>
</feature>
<keyword evidence="6" id="KW-1185">Reference proteome</keyword>
<keyword evidence="1" id="KW-0677">Repeat</keyword>
<dbReference type="InterPro" id="IPR011990">
    <property type="entry name" value="TPR-like_helical_dom_sf"/>
</dbReference>
<organism evidence="5 6">
    <name type="scientific">Powellomyces hirtus</name>
    <dbReference type="NCBI Taxonomy" id="109895"/>
    <lineage>
        <taxon>Eukaryota</taxon>
        <taxon>Fungi</taxon>
        <taxon>Fungi incertae sedis</taxon>
        <taxon>Chytridiomycota</taxon>
        <taxon>Chytridiomycota incertae sedis</taxon>
        <taxon>Chytridiomycetes</taxon>
        <taxon>Spizellomycetales</taxon>
        <taxon>Powellomycetaceae</taxon>
        <taxon>Powellomyces</taxon>
    </lineage>
</organism>
<reference evidence="5 6" key="1">
    <citation type="journal article" date="2019" name="Sci. Rep.">
        <title>Comparative genomics of chytrid fungi reveal insights into the obligate biotrophic and pathogenic lifestyle of Synchytrium endobioticum.</title>
        <authorList>
            <person name="van de Vossenberg B.T.L.H."/>
            <person name="Warris S."/>
            <person name="Nguyen H.D.T."/>
            <person name="van Gent-Pelzer M.P.E."/>
            <person name="Joly D.L."/>
            <person name="van de Geest H.C."/>
            <person name="Bonants P.J.M."/>
            <person name="Smith D.S."/>
            <person name="Levesque C.A."/>
            <person name="van der Lee T.A.J."/>
        </authorList>
    </citation>
    <scope>NUCLEOTIDE SEQUENCE [LARGE SCALE GENOMIC DNA]</scope>
    <source>
        <strain evidence="5 6">CBS 809.83</strain>
    </source>
</reference>
<name>A0A507E4M9_9FUNG</name>
<evidence type="ECO:0000256" key="4">
    <source>
        <dbReference type="SAM" id="MobiDB-lite"/>
    </source>
</evidence>
<dbReference type="PROSITE" id="PS50005">
    <property type="entry name" value="TPR"/>
    <property type="match status" value="2"/>
</dbReference>
<sequence length="1175" mass="130746">MAIPRTATIDIPIGQIGEVLEVSRQDLGENEVFVFNILNEEAVPLWVYLDIALEYWKQGLERQFEEAIRSGLRRAKKAPDPSEKRHHVLLLNLLASFFIEKLKLNAESGIAPDASHAAELDATALLNEALAMASTDVYTIVASANIRIARREYDEASRAFEGALHHGPNCIPALLGQASVQCALGVYRKALEMYQKVLRLKPDIQPDVRVPIGICYYQLGAPTQARKAFSRALEQVRIPVAVTAGDRVINSHPQDPENLDAMMLLAIMDWNHCRHSEADLDVITAMSLKSNAALSKVYLQDSTHPLLLIQMAERKLLQNDYAKASEYADRVLQYSNTERLRSEALFCKGKALQAQRHYKDALACFVEAGKLSPAALPVQYSIASLHISQGQIELACQGLEAILLKEPDNVEILVVSLAEDMEVDASSPTRLSFQQLASLYAPSASHQERATELFALALKHESKGSTEPGQQSALMEDAHTLLDMARASEQANMKKSLQLHVQALKSLHEKSQPILAELYNNIGAMCLMLGERDTATGPGTVLAEAKNYSDCAANEDPDSIAEAMHSNGDGSLFRVDLLETILNNDTYWCKENLLFVAGEILNYGIARCKEAGDVSMQNSNAMTKVTLSYNMARVRESLGHTNRAIKLYKRVLQEHPAYVDSHLRLGIIYLQQGQFDDAIEQFRLVADIDPKNKEARLHLGRAYMMADKKIEAKRTFDSVLKTIDNQNLPALVALAHVQLGLARAARHDPKEREDWILRGHRLYDAALKADNQNVPAAIGMGIILAESGFLADAKSVFSQVEQATGNNAAVAMNLAHVLLAADERDAKVAIPLYEKALKKGYGKDPYVLAALSRAYYILARERKDDSSMKRSLLCIEQAVKINPSDSAMIFNLALVKQQMAGVLNDQPIEKRNLNAMHAAKEGIKTAERLLIALAARTPESRPNYSLEHATLRRDYCADVRKLSEKKIHETTTLERQREERKEMIREEQKAREEEKRRKEEEENGIRKEREERLAIQRMEEQARVQANEASSQQHDESLKEEEGRKKPKGSKRTREAMADGDADGPDAPRDGKRKLVRKKSVAAKGATDPERGGRGRARGVQSQLSAEFILDSDESDSADEGNGTKQESTSNGQSSLEERRNSISEDEDVRPRPTKIKRPAFDSDSDDDVRDPDDA</sequence>
<dbReference type="InterPro" id="IPR019734">
    <property type="entry name" value="TPR_rpt"/>
</dbReference>